<sequence>MNCVELDPYIEEFDSVILQWNPRLTDVHVEKEREKSFPTWLRSRVEQDLVTDSRVQEISYGPSKIVRVYPSYIVNGYRFHTRDYGRNKSMMNSGVCVEGSAYNENEIDYYGILEEVIELQFLGQDNNVILFKCHWFDPNSIRNDTTYGIVDVKHKSKLSTYEPFILATQAQQVYYSNYLSLKLRDWWATCRVKSRLFPEYELLQADDDLEGVNDNFFQLDRSDVRELAASTQFNVDDINETICLDKDNEQEEVDPNALEREVESDVEEESWHDEDEFEEDDEDDAELNISSGSDDEYR</sequence>
<dbReference type="Proteomes" id="UP000652761">
    <property type="component" value="Unassembled WGS sequence"/>
</dbReference>
<dbReference type="AlphaFoldDB" id="A0A843XP50"/>
<proteinExistence type="predicted"/>
<evidence type="ECO:0000313" key="4">
    <source>
        <dbReference type="Proteomes" id="UP000652761"/>
    </source>
</evidence>
<organism evidence="3 4">
    <name type="scientific">Colocasia esculenta</name>
    <name type="common">Wild taro</name>
    <name type="synonym">Arum esculentum</name>
    <dbReference type="NCBI Taxonomy" id="4460"/>
    <lineage>
        <taxon>Eukaryota</taxon>
        <taxon>Viridiplantae</taxon>
        <taxon>Streptophyta</taxon>
        <taxon>Embryophyta</taxon>
        <taxon>Tracheophyta</taxon>
        <taxon>Spermatophyta</taxon>
        <taxon>Magnoliopsida</taxon>
        <taxon>Liliopsida</taxon>
        <taxon>Araceae</taxon>
        <taxon>Aroideae</taxon>
        <taxon>Colocasieae</taxon>
        <taxon>Colocasia</taxon>
    </lineage>
</organism>
<evidence type="ECO:0000313" key="3">
    <source>
        <dbReference type="EMBL" id="MQM20921.1"/>
    </source>
</evidence>
<dbReference type="Pfam" id="PF13952">
    <property type="entry name" value="DUF4216"/>
    <property type="match status" value="1"/>
</dbReference>
<feature type="domain" description="DUF4216" evidence="2">
    <location>
        <begin position="117"/>
        <end position="188"/>
    </location>
</feature>
<dbReference type="OrthoDB" id="783578at2759"/>
<reference evidence="3" key="1">
    <citation type="submission" date="2017-07" db="EMBL/GenBank/DDBJ databases">
        <title>Taro Niue Genome Assembly and Annotation.</title>
        <authorList>
            <person name="Atibalentja N."/>
            <person name="Keating K."/>
            <person name="Fields C.J."/>
        </authorList>
    </citation>
    <scope>NUCLEOTIDE SEQUENCE</scope>
    <source>
        <strain evidence="3">Niue_2</strain>
        <tissue evidence="3">Leaf</tissue>
    </source>
</reference>
<gene>
    <name evidence="3" type="ORF">Taro_053951</name>
</gene>
<dbReference type="EMBL" id="NMUH01010380">
    <property type="protein sequence ID" value="MQM20921.1"/>
    <property type="molecule type" value="Genomic_DNA"/>
</dbReference>
<name>A0A843XP50_COLES</name>
<accession>A0A843XP50</accession>
<dbReference type="PANTHER" id="PTHR48258:SF4">
    <property type="entry name" value="DUF4216 DOMAIN-CONTAINING PROTEIN"/>
    <property type="match status" value="1"/>
</dbReference>
<evidence type="ECO:0000256" key="1">
    <source>
        <dbReference type="SAM" id="MobiDB-lite"/>
    </source>
</evidence>
<protein>
    <recommendedName>
        <fullName evidence="2">DUF4216 domain-containing protein</fullName>
    </recommendedName>
</protein>
<feature type="compositionally biased region" description="Acidic residues" evidence="1">
    <location>
        <begin position="264"/>
        <end position="286"/>
    </location>
</feature>
<dbReference type="PANTHER" id="PTHR48258">
    <property type="entry name" value="DUF4218 DOMAIN-CONTAINING PROTEIN-RELATED"/>
    <property type="match status" value="1"/>
</dbReference>
<dbReference type="InterPro" id="IPR025312">
    <property type="entry name" value="DUF4216"/>
</dbReference>
<feature type="region of interest" description="Disordered" evidence="1">
    <location>
        <begin position="248"/>
        <end position="298"/>
    </location>
</feature>
<evidence type="ECO:0000259" key="2">
    <source>
        <dbReference type="Pfam" id="PF13952"/>
    </source>
</evidence>
<keyword evidence="4" id="KW-1185">Reference proteome</keyword>
<comment type="caution">
    <text evidence="3">The sequence shown here is derived from an EMBL/GenBank/DDBJ whole genome shotgun (WGS) entry which is preliminary data.</text>
</comment>